<gene>
    <name evidence="1" type="ORF">DJ64_13160</name>
</gene>
<proteinExistence type="predicted"/>
<accession>A0ABR4SYA3</accession>
<organism evidence="1 2">
    <name type="scientific">Streptomyces griseorubens</name>
    <dbReference type="NCBI Taxonomy" id="66897"/>
    <lineage>
        <taxon>Bacteria</taxon>
        <taxon>Bacillati</taxon>
        <taxon>Actinomycetota</taxon>
        <taxon>Actinomycetes</taxon>
        <taxon>Kitasatosporales</taxon>
        <taxon>Streptomycetaceae</taxon>
        <taxon>Streptomyces</taxon>
        <taxon>Streptomyces althioticus group</taxon>
    </lineage>
</organism>
<comment type="caution">
    <text evidence="1">The sequence shown here is derived from an EMBL/GenBank/DDBJ whole genome shotgun (WGS) entry which is preliminary data.</text>
</comment>
<protein>
    <submittedName>
        <fullName evidence="1">Uncharacterized protein</fullName>
    </submittedName>
</protein>
<sequence>MTDRLNPLAPVTAMIGWALPGRPVILMVRRVADSWVFQKATQVPVSRARARMPLTHQTRLRFMIMRSPFTAPGVMRDTPQQSEEY</sequence>
<keyword evidence="2" id="KW-1185">Reference proteome</keyword>
<dbReference type="Proteomes" id="UP000027632">
    <property type="component" value="Unassembled WGS sequence"/>
</dbReference>
<name>A0ABR4SYA3_9ACTN</name>
<dbReference type="EMBL" id="JJMG01000176">
    <property type="protein sequence ID" value="KEG39746.1"/>
    <property type="molecule type" value="Genomic_DNA"/>
</dbReference>
<evidence type="ECO:0000313" key="2">
    <source>
        <dbReference type="Proteomes" id="UP000027632"/>
    </source>
</evidence>
<reference evidence="1 2" key="1">
    <citation type="submission" date="2014-04" db="EMBL/GenBank/DDBJ databases">
        <title>Draft genome sequence of the novel Streptomyces griseorubens JSD-1 playing a role in carbon and nitrogen cycle.</title>
        <authorList>
            <consortium name="Shanghai Jiao Tong University"/>
            <person name="Feng H."/>
            <person name="Sun Y."/>
            <person name="Zhi Y."/>
            <person name="Mao L."/>
            <person name="Luo Y."/>
            <person name="Wei X."/>
            <person name="Zhou P."/>
        </authorList>
    </citation>
    <scope>NUCLEOTIDE SEQUENCE [LARGE SCALE GENOMIC DNA]</scope>
    <source>
        <strain evidence="1 2">JSD-1</strain>
    </source>
</reference>
<evidence type="ECO:0000313" key="1">
    <source>
        <dbReference type="EMBL" id="KEG39746.1"/>
    </source>
</evidence>